<dbReference type="InterPro" id="IPR002355">
    <property type="entry name" value="Cu_oxidase_Cu_BS"/>
</dbReference>
<proteinExistence type="predicted"/>
<dbReference type="InterPro" id="IPR001117">
    <property type="entry name" value="Cu-oxidase_2nd"/>
</dbReference>
<dbReference type="GO" id="GO:0005507">
    <property type="term" value="F:copper ion binding"/>
    <property type="evidence" value="ECO:0007669"/>
    <property type="project" value="InterPro"/>
</dbReference>
<dbReference type="SUPFAM" id="SSF49503">
    <property type="entry name" value="Cupredoxins"/>
    <property type="match status" value="2"/>
</dbReference>
<feature type="domain" description="Plastocyanin-like" evidence="3">
    <location>
        <begin position="156"/>
        <end position="278"/>
    </location>
</feature>
<dbReference type="PANTHER" id="PTHR11709:SF518">
    <property type="entry name" value="MULTICOPPER OXIDASE"/>
    <property type="match status" value="1"/>
</dbReference>
<dbReference type="EMBL" id="FUKJ01000431">
    <property type="protein sequence ID" value="SJM95641.1"/>
    <property type="molecule type" value="Genomic_DNA"/>
</dbReference>
<evidence type="ECO:0000313" key="5">
    <source>
        <dbReference type="Proteomes" id="UP000195442"/>
    </source>
</evidence>
<dbReference type="InterPro" id="IPR011706">
    <property type="entry name" value="Cu-oxidase_C"/>
</dbReference>
<dbReference type="PANTHER" id="PTHR11709">
    <property type="entry name" value="MULTI-COPPER OXIDASE"/>
    <property type="match status" value="1"/>
</dbReference>
<protein>
    <submittedName>
        <fullName evidence="4">Uncharacterized protein</fullName>
    </submittedName>
</protein>
<organism evidence="4 5">
    <name type="scientific">Crenothrix polyspora</name>
    <dbReference type="NCBI Taxonomy" id="360316"/>
    <lineage>
        <taxon>Bacteria</taxon>
        <taxon>Pseudomonadati</taxon>
        <taxon>Pseudomonadota</taxon>
        <taxon>Gammaproteobacteria</taxon>
        <taxon>Methylococcales</taxon>
        <taxon>Crenotrichaceae</taxon>
        <taxon>Crenothrix</taxon>
    </lineage>
</organism>
<dbReference type="Pfam" id="PF00394">
    <property type="entry name" value="Cu-oxidase"/>
    <property type="match status" value="1"/>
</dbReference>
<sequence>MRPGEVQRWRFAFMGHLQTYRFALKDHQIHIAAYDGITADELVAHDEFIIGPGSRVDLLIKASDKPGTYPFKMLKEQFGEFPLFVTPNFFVEELPAFNVVVEGEPLPMKLPPHLNPPKKRLPYITAKEITRRREIVFKVTGDVIFDWAIPAFVEDTREFFINNLKFSANRINETVLLGAAEEWTIVNIHEAGNKALQINHPFHIHVNWFQVMEVHHPDGKGGFKVEYPNDGHGLWMDNIDVPHGGKAVIRIRFEKFPGIFPLHCHVLAHEDEGMMHLVEAVDPAPVKAKITKAAGGVLVSTDLSKRVRVDFKPGNYGRTTEVAYHYLLDLKHKPGHGLVGLERYFRLQSKAALSGKASITINFPLELAHGEVYDPQTVKLYRSTGKGWTTDGITQVSLKSGVLVSSVKTFGNGYFAVMATMVSGPVTPIPGASLLAHVM</sequence>
<name>A0A1R4HI01_9GAMM</name>
<dbReference type="PROSITE" id="PS00080">
    <property type="entry name" value="MULTICOPPER_OXIDASE2"/>
    <property type="match status" value="1"/>
</dbReference>
<accession>A0A1R4HI01</accession>
<dbReference type="InterPro" id="IPR008972">
    <property type="entry name" value="Cupredoxin"/>
</dbReference>
<dbReference type="Pfam" id="PF07731">
    <property type="entry name" value="Cu-oxidase_2"/>
    <property type="match status" value="1"/>
</dbReference>
<dbReference type="GO" id="GO:0016491">
    <property type="term" value="F:oxidoreductase activity"/>
    <property type="evidence" value="ECO:0007669"/>
    <property type="project" value="InterPro"/>
</dbReference>
<keyword evidence="1" id="KW-0479">Metal-binding</keyword>
<evidence type="ECO:0000313" key="4">
    <source>
        <dbReference type="EMBL" id="SJM95641.1"/>
    </source>
</evidence>
<dbReference type="AlphaFoldDB" id="A0A1R4HI01"/>
<reference evidence="5" key="1">
    <citation type="submission" date="2017-02" db="EMBL/GenBank/DDBJ databases">
        <authorList>
            <person name="Daims H."/>
        </authorList>
    </citation>
    <scope>NUCLEOTIDE SEQUENCE [LARGE SCALE GENOMIC DNA]</scope>
</reference>
<evidence type="ECO:0000259" key="3">
    <source>
        <dbReference type="Pfam" id="PF07731"/>
    </source>
</evidence>
<feature type="domain" description="Plastocyanin-like" evidence="2">
    <location>
        <begin position="1"/>
        <end position="72"/>
    </location>
</feature>
<keyword evidence="5" id="KW-1185">Reference proteome</keyword>
<gene>
    <name evidence="4" type="ORF">CRENPOLYSF2_660005</name>
</gene>
<evidence type="ECO:0000259" key="2">
    <source>
        <dbReference type="Pfam" id="PF00394"/>
    </source>
</evidence>
<dbReference type="Proteomes" id="UP000195442">
    <property type="component" value="Unassembled WGS sequence"/>
</dbReference>
<dbReference type="Gene3D" id="2.60.40.420">
    <property type="entry name" value="Cupredoxins - blue copper proteins"/>
    <property type="match status" value="2"/>
</dbReference>
<dbReference type="InterPro" id="IPR045087">
    <property type="entry name" value="Cu-oxidase_fam"/>
</dbReference>
<evidence type="ECO:0000256" key="1">
    <source>
        <dbReference type="ARBA" id="ARBA00022723"/>
    </source>
</evidence>